<dbReference type="RefSeq" id="WP_186858371.1">
    <property type="nucleotide sequence ID" value="NZ_JACOON010000006.1"/>
</dbReference>
<dbReference type="EMBL" id="JACOON010000006">
    <property type="protein sequence ID" value="MBC5648913.1"/>
    <property type="molecule type" value="Genomic_DNA"/>
</dbReference>
<dbReference type="CDD" id="cd05826">
    <property type="entry name" value="Sortase_B"/>
    <property type="match status" value="1"/>
</dbReference>
<dbReference type="InterPro" id="IPR005754">
    <property type="entry name" value="Sortase"/>
</dbReference>
<organism evidence="4 5">
    <name type="scientific">Christensenella tenuis</name>
    <dbReference type="NCBI Taxonomy" id="2763033"/>
    <lineage>
        <taxon>Bacteria</taxon>
        <taxon>Bacillati</taxon>
        <taxon>Bacillota</taxon>
        <taxon>Clostridia</taxon>
        <taxon>Christensenellales</taxon>
        <taxon>Christensenellaceae</taxon>
        <taxon>Christensenella</taxon>
    </lineage>
</organism>
<keyword evidence="1 4" id="KW-0378">Hydrolase</keyword>
<evidence type="ECO:0000256" key="1">
    <source>
        <dbReference type="ARBA" id="ARBA00022801"/>
    </source>
</evidence>
<keyword evidence="3" id="KW-0812">Transmembrane</keyword>
<evidence type="ECO:0000256" key="3">
    <source>
        <dbReference type="SAM" id="Phobius"/>
    </source>
</evidence>
<dbReference type="NCBIfam" id="TIGR03064">
    <property type="entry name" value="sortase_srtB"/>
    <property type="match status" value="1"/>
</dbReference>
<dbReference type="Gene3D" id="2.40.260.10">
    <property type="entry name" value="Sortase"/>
    <property type="match status" value="1"/>
</dbReference>
<dbReference type="SUPFAM" id="SSF63817">
    <property type="entry name" value="Sortase"/>
    <property type="match status" value="1"/>
</dbReference>
<keyword evidence="3" id="KW-0472">Membrane</keyword>
<evidence type="ECO:0000313" key="4">
    <source>
        <dbReference type="EMBL" id="MBC5648913.1"/>
    </source>
</evidence>
<accession>A0ABR7EID0</accession>
<dbReference type="Pfam" id="PF04203">
    <property type="entry name" value="Sortase"/>
    <property type="match status" value="1"/>
</dbReference>
<comment type="caution">
    <text evidence="4">The sequence shown here is derived from an EMBL/GenBank/DDBJ whole genome shotgun (WGS) entry which is preliminary data.</text>
</comment>
<protein>
    <submittedName>
        <fullName evidence="4">Class B sortase</fullName>
        <ecNumber evidence="4">3.4.22.71</ecNumber>
    </submittedName>
</protein>
<feature type="region of interest" description="Disordered" evidence="2">
    <location>
        <begin position="1"/>
        <end position="21"/>
    </location>
</feature>
<name>A0ABR7EID0_9FIRM</name>
<sequence length="272" mass="30606">MGENKGRKVGEDPGTEKERKKGGSKLLPWIIIIVSAVVLVFALLQIFDIGGENIASCQGYETLRKVATGETEATQGGAASNAVDPRSRKIDFDALRAVNEDIIGWIYIPNTDIDYPVTIGEDNDYYISHSADRKENRAGAIFLDYQNEPDFSDANTVIYGHRMNDGSMFASLHKFEDEAFFRENRYVYLYLPGGTVNVYDIFAANVVGETDEAYTRSFADDDAFLDYLTKMKNRSAAAFNREFTAQDRIITLSTCVQYEDENRYIVQAVLER</sequence>
<feature type="transmembrane region" description="Helical" evidence="3">
    <location>
        <begin position="26"/>
        <end position="47"/>
    </location>
</feature>
<dbReference type="InterPro" id="IPR023365">
    <property type="entry name" value="Sortase_dom-sf"/>
</dbReference>
<keyword evidence="5" id="KW-1185">Reference proteome</keyword>
<reference evidence="4 5" key="1">
    <citation type="submission" date="2020-08" db="EMBL/GenBank/DDBJ databases">
        <title>Genome public.</title>
        <authorList>
            <person name="Liu C."/>
            <person name="Sun Q."/>
        </authorList>
    </citation>
    <scope>NUCLEOTIDE SEQUENCE [LARGE SCALE GENOMIC DNA]</scope>
    <source>
        <strain evidence="4 5">NSJ-35</strain>
    </source>
</reference>
<gene>
    <name evidence="4" type="primary">srtB</name>
    <name evidence="4" type="ORF">H8S18_11245</name>
</gene>
<dbReference type="InterPro" id="IPR009835">
    <property type="entry name" value="SrtB"/>
</dbReference>
<proteinExistence type="predicted"/>
<keyword evidence="3" id="KW-1133">Transmembrane helix</keyword>
<dbReference type="GO" id="GO:0016787">
    <property type="term" value="F:hydrolase activity"/>
    <property type="evidence" value="ECO:0007669"/>
    <property type="project" value="UniProtKB-KW"/>
</dbReference>
<evidence type="ECO:0000313" key="5">
    <source>
        <dbReference type="Proteomes" id="UP000606889"/>
    </source>
</evidence>
<dbReference type="EC" id="3.4.22.71" evidence="4"/>
<evidence type="ECO:0000256" key="2">
    <source>
        <dbReference type="SAM" id="MobiDB-lite"/>
    </source>
</evidence>
<dbReference type="Proteomes" id="UP000606889">
    <property type="component" value="Unassembled WGS sequence"/>
</dbReference>